<feature type="region of interest" description="Disordered" evidence="1">
    <location>
        <begin position="162"/>
        <end position="241"/>
    </location>
</feature>
<keyword evidence="3" id="KW-1185">Reference proteome</keyword>
<evidence type="ECO:0000313" key="2">
    <source>
        <dbReference type="EMBL" id="KAL2511543.1"/>
    </source>
</evidence>
<organism evidence="2 3">
    <name type="scientific">Abeliophyllum distichum</name>
    <dbReference type="NCBI Taxonomy" id="126358"/>
    <lineage>
        <taxon>Eukaryota</taxon>
        <taxon>Viridiplantae</taxon>
        <taxon>Streptophyta</taxon>
        <taxon>Embryophyta</taxon>
        <taxon>Tracheophyta</taxon>
        <taxon>Spermatophyta</taxon>
        <taxon>Magnoliopsida</taxon>
        <taxon>eudicotyledons</taxon>
        <taxon>Gunneridae</taxon>
        <taxon>Pentapetalae</taxon>
        <taxon>asterids</taxon>
        <taxon>lamiids</taxon>
        <taxon>Lamiales</taxon>
        <taxon>Oleaceae</taxon>
        <taxon>Forsythieae</taxon>
        <taxon>Abeliophyllum</taxon>
    </lineage>
</organism>
<feature type="region of interest" description="Disordered" evidence="1">
    <location>
        <begin position="259"/>
        <end position="284"/>
    </location>
</feature>
<feature type="compositionally biased region" description="Polar residues" evidence="1">
    <location>
        <begin position="1"/>
        <end position="26"/>
    </location>
</feature>
<feature type="region of interest" description="Disordered" evidence="1">
    <location>
        <begin position="1"/>
        <end position="98"/>
    </location>
</feature>
<evidence type="ECO:0000313" key="3">
    <source>
        <dbReference type="Proteomes" id="UP001604336"/>
    </source>
</evidence>
<feature type="compositionally biased region" description="Low complexity" evidence="1">
    <location>
        <begin position="176"/>
        <end position="193"/>
    </location>
</feature>
<accession>A0ABD1TFM8</accession>
<protein>
    <submittedName>
        <fullName evidence="2">Eukaryotic translation initiation factor 4G-like</fullName>
    </submittedName>
</protein>
<sequence>MSHNQSRGDSTESGQYRKTGRSSSFNKQRHFSGGFKCGGSGGSSNATPANPSNSNRSFKKSNSNVQGGQFRVHSPNVIQDSSHSFPAPVVQNGAQQHQPPPLAVVVGVSDALVTSKSSSREVVSSSSHGSLLGAAQKKLEEYTWCSGDVSVVGDLIASTSMLDGGIGASAGDDKTSTSYHPVSVSSPSESVSKSENEGIENNSVGLASPPPPGVKEKVMLEPNAAERTMPRRKKKKRELYRKAKDTGTSSDLYMAYKGPEEKKETDAPTQNMENTLSKRKDLDPVTGQGLEKHYETSKDLGLLNVLLAFEDSELDKIVSLVKGINLETGATILVAKSEGHTLDSLEPIEQNDTDSDTSEDVIIHERFFAGI</sequence>
<reference evidence="3" key="1">
    <citation type="submission" date="2024-07" db="EMBL/GenBank/DDBJ databases">
        <title>Two chromosome-level genome assemblies of Korean endemic species Abeliophyllum distichum and Forsythia ovata (Oleaceae).</title>
        <authorList>
            <person name="Jang H."/>
        </authorList>
    </citation>
    <scope>NUCLEOTIDE SEQUENCE [LARGE SCALE GENOMIC DNA]</scope>
</reference>
<feature type="compositionally biased region" description="Low complexity" evidence="1">
    <location>
        <begin position="43"/>
        <end position="64"/>
    </location>
</feature>
<name>A0ABD1TFM8_9LAMI</name>
<evidence type="ECO:0000256" key="1">
    <source>
        <dbReference type="SAM" id="MobiDB-lite"/>
    </source>
</evidence>
<feature type="compositionally biased region" description="Basic residues" evidence="1">
    <location>
        <begin position="230"/>
        <end position="239"/>
    </location>
</feature>
<proteinExistence type="predicted"/>
<gene>
    <name evidence="2" type="ORF">Adt_17143</name>
</gene>
<dbReference type="AlphaFoldDB" id="A0ABD1TFM8"/>
<dbReference type="Proteomes" id="UP001604336">
    <property type="component" value="Unassembled WGS sequence"/>
</dbReference>
<dbReference type="EMBL" id="JBFOLK010000005">
    <property type="protein sequence ID" value="KAL2511543.1"/>
    <property type="molecule type" value="Genomic_DNA"/>
</dbReference>
<comment type="caution">
    <text evidence="2">The sequence shown here is derived from an EMBL/GenBank/DDBJ whole genome shotgun (WGS) entry which is preliminary data.</text>
</comment>